<dbReference type="InterPro" id="IPR012967">
    <property type="entry name" value="COMT_dimerisation"/>
</dbReference>
<dbReference type="Gene3D" id="1.10.10.10">
    <property type="entry name" value="Winged helix-like DNA-binding domain superfamily/Winged helix DNA-binding domain"/>
    <property type="match status" value="1"/>
</dbReference>
<name>A0A1I2PQL2_9CORY</name>
<dbReference type="GO" id="GO:0046983">
    <property type="term" value="F:protein dimerization activity"/>
    <property type="evidence" value="ECO:0007669"/>
    <property type="project" value="InterPro"/>
</dbReference>
<dbReference type="STRING" id="185761.SAMN05660282_00090"/>
<dbReference type="InterPro" id="IPR039374">
    <property type="entry name" value="SIP_fam"/>
</dbReference>
<dbReference type="OrthoDB" id="3291337at2"/>
<dbReference type="Pfam" id="PF04954">
    <property type="entry name" value="SIP"/>
    <property type="match status" value="1"/>
</dbReference>
<dbReference type="AlphaFoldDB" id="A0A1I2PQL2"/>
<dbReference type="SUPFAM" id="SSF46785">
    <property type="entry name" value="Winged helix' DNA-binding domain"/>
    <property type="match status" value="1"/>
</dbReference>
<dbReference type="Pfam" id="PF08100">
    <property type="entry name" value="Dimerisation"/>
    <property type="match status" value="1"/>
</dbReference>
<keyword evidence="3" id="KW-1185">Reference proteome</keyword>
<protein>
    <submittedName>
        <fullName evidence="2">NADPH-dependent ferric siderophore reductase, contains FAD-binding and SIP domains</fullName>
    </submittedName>
</protein>
<dbReference type="PANTHER" id="PTHR30157:SF0">
    <property type="entry name" value="NADPH-DEPENDENT FERRIC-CHELATE REDUCTASE"/>
    <property type="match status" value="1"/>
</dbReference>
<dbReference type="InterPro" id="IPR036390">
    <property type="entry name" value="WH_DNA-bd_sf"/>
</dbReference>
<dbReference type="Proteomes" id="UP000199065">
    <property type="component" value="Unassembled WGS sequence"/>
</dbReference>
<dbReference type="Gene3D" id="2.40.30.10">
    <property type="entry name" value="Translation factors"/>
    <property type="match status" value="1"/>
</dbReference>
<gene>
    <name evidence="2" type="ORF">SAMN05660282_00090</name>
</gene>
<proteinExistence type="predicted"/>
<dbReference type="InterPro" id="IPR013113">
    <property type="entry name" value="SIP_FAD-bd"/>
</dbReference>
<dbReference type="EMBL" id="FOPJ01000001">
    <property type="protein sequence ID" value="SFG16307.1"/>
    <property type="molecule type" value="Genomic_DNA"/>
</dbReference>
<evidence type="ECO:0000313" key="2">
    <source>
        <dbReference type="EMBL" id="SFG16307.1"/>
    </source>
</evidence>
<accession>A0A1I2PQL2</accession>
<dbReference type="RefSeq" id="WP_092283315.1">
    <property type="nucleotide sequence ID" value="NZ_FOPJ01000001.1"/>
</dbReference>
<dbReference type="InterPro" id="IPR036388">
    <property type="entry name" value="WH-like_DNA-bd_sf"/>
</dbReference>
<dbReference type="GO" id="GO:0016491">
    <property type="term" value="F:oxidoreductase activity"/>
    <property type="evidence" value="ECO:0007669"/>
    <property type="project" value="InterPro"/>
</dbReference>
<evidence type="ECO:0000259" key="1">
    <source>
        <dbReference type="PROSITE" id="PS51384"/>
    </source>
</evidence>
<dbReference type="InterPro" id="IPR017927">
    <property type="entry name" value="FAD-bd_FR_type"/>
</dbReference>
<dbReference type="PANTHER" id="PTHR30157">
    <property type="entry name" value="FERRIC REDUCTASE, NADPH-DEPENDENT"/>
    <property type="match status" value="1"/>
</dbReference>
<dbReference type="InterPro" id="IPR039261">
    <property type="entry name" value="FNR_nucleotide-bd"/>
</dbReference>
<dbReference type="InterPro" id="IPR007037">
    <property type="entry name" value="SIP_rossman_dom"/>
</dbReference>
<dbReference type="Gene3D" id="3.40.50.80">
    <property type="entry name" value="Nucleotide-binding domain of ferredoxin-NADP reductase (FNR) module"/>
    <property type="match status" value="1"/>
</dbReference>
<reference evidence="2 3" key="1">
    <citation type="submission" date="2016-10" db="EMBL/GenBank/DDBJ databases">
        <authorList>
            <person name="de Groot N.N."/>
        </authorList>
    </citation>
    <scope>NUCLEOTIDE SEQUENCE [LARGE SCALE GENOMIC DNA]</scope>
    <source>
        <strain>J11</strain>
        <strain evidence="3">PG 39</strain>
    </source>
</reference>
<dbReference type="CDD" id="cd06193">
    <property type="entry name" value="siderophore_interacting"/>
    <property type="match status" value="1"/>
</dbReference>
<sequence>MARSSRYQDIYPISLRELELLEVTDINPGMRRLVFTGDLHAHERDGVMMPELISDGFDDDVRIIFPHPDTGERPYPTPLGDGNLDWTAEIKDLFRAYTVRAFDKEAGTLTIDFARHGFGLAEDFSANATPGQKIWIAGPKNCGALPIHTEWLLLVGDETALPAISRCLEELPEGHPVTAVIEVAEPEHIQQLATRADARIHWCVRSKGESFAEALRHITWREGTPFLWAAGEALKLRGVRAFAKEKDIPREHIEIHGYWREVGEDASSTGALMELAELAETTPAIALQAAASLGIFPAIADGATSPQALAERCNLNPDTLLRFLRYLASINLVELRFQEEDASHHVQLSFLGALLADPESPVNARLTGLQALLNQAMFRLEEALRRDSAVPIGFGSETLGQILDNSPHLAFGLAEQESAMAGWTAPALAANVNVLSTHGPTVAFLGPGAAVYADEVLRAVPEAQGIIAAHSAPGVALEQIARLDDVNHVRRDRAQAQEWEAGHPFPAEAAVIVDPFSLAAPSQVPQILAGLGVQKITCISALVPEAGGDEHDYEQDLQCLCLRGTKVPTQRDLARAIAEAGFVVESATWVGWGKHCITAVRAD</sequence>
<dbReference type="Pfam" id="PF08021">
    <property type="entry name" value="FAD_binding_9"/>
    <property type="match status" value="1"/>
</dbReference>
<organism evidence="2 3">
    <name type="scientific">Corynebacterium spheniscorum</name>
    <dbReference type="NCBI Taxonomy" id="185761"/>
    <lineage>
        <taxon>Bacteria</taxon>
        <taxon>Bacillati</taxon>
        <taxon>Actinomycetota</taxon>
        <taxon>Actinomycetes</taxon>
        <taxon>Mycobacteriales</taxon>
        <taxon>Corynebacteriaceae</taxon>
        <taxon>Corynebacterium</taxon>
    </lineage>
</organism>
<dbReference type="PROSITE" id="PS51384">
    <property type="entry name" value="FAD_FR"/>
    <property type="match status" value="1"/>
</dbReference>
<evidence type="ECO:0000313" key="3">
    <source>
        <dbReference type="Proteomes" id="UP000199065"/>
    </source>
</evidence>
<feature type="domain" description="FAD-binding FR-type" evidence="1">
    <location>
        <begin position="13"/>
        <end position="146"/>
    </location>
</feature>